<organism evidence="1 2">
    <name type="scientific">Coemansia interrupta</name>
    <dbReference type="NCBI Taxonomy" id="1126814"/>
    <lineage>
        <taxon>Eukaryota</taxon>
        <taxon>Fungi</taxon>
        <taxon>Fungi incertae sedis</taxon>
        <taxon>Zoopagomycota</taxon>
        <taxon>Kickxellomycotina</taxon>
        <taxon>Kickxellomycetes</taxon>
        <taxon>Kickxellales</taxon>
        <taxon>Kickxellaceae</taxon>
        <taxon>Coemansia</taxon>
    </lineage>
</organism>
<keyword evidence="2" id="KW-1185">Reference proteome</keyword>
<sequence>MLKAGEFARRAAASNTSTGYALLQRLTLKSALSLNTSEELSNRQQNPNLLMLVNAYRRHGHLSSSLDPLGIQKKE</sequence>
<dbReference type="Proteomes" id="UP001140172">
    <property type="component" value="Unassembled WGS sequence"/>
</dbReference>
<comment type="caution">
    <text evidence="1">The sequence shown here is derived from an EMBL/GenBank/DDBJ whole genome shotgun (WGS) entry which is preliminary data.</text>
</comment>
<proteinExistence type="predicted"/>
<evidence type="ECO:0000313" key="2">
    <source>
        <dbReference type="Proteomes" id="UP001140172"/>
    </source>
</evidence>
<dbReference type="AlphaFoldDB" id="A0A9W8LMW7"/>
<evidence type="ECO:0000313" key="1">
    <source>
        <dbReference type="EMBL" id="KAJ2786987.1"/>
    </source>
</evidence>
<gene>
    <name evidence="1" type="ORF">GGI15_001093</name>
</gene>
<name>A0A9W8LMW7_9FUNG</name>
<dbReference type="OrthoDB" id="5578186at2759"/>
<protein>
    <submittedName>
        <fullName evidence="1">Uncharacterized protein</fullName>
    </submittedName>
</protein>
<dbReference type="Gene3D" id="1.10.287.1150">
    <property type="entry name" value="TPP helical domain"/>
    <property type="match status" value="1"/>
</dbReference>
<dbReference type="EMBL" id="JANBUM010000037">
    <property type="protein sequence ID" value="KAJ2786987.1"/>
    <property type="molecule type" value="Genomic_DNA"/>
</dbReference>
<reference evidence="1" key="1">
    <citation type="submission" date="2022-07" db="EMBL/GenBank/DDBJ databases">
        <title>Phylogenomic reconstructions and comparative analyses of Kickxellomycotina fungi.</title>
        <authorList>
            <person name="Reynolds N.K."/>
            <person name="Stajich J.E."/>
            <person name="Barry K."/>
            <person name="Grigoriev I.V."/>
            <person name="Crous P."/>
            <person name="Smith M.E."/>
        </authorList>
    </citation>
    <scope>NUCLEOTIDE SEQUENCE</scope>
    <source>
        <strain evidence="1">BCRC 34489</strain>
    </source>
</reference>
<accession>A0A9W8LMW7</accession>